<reference evidence="2 3" key="1">
    <citation type="submission" date="2019-03" db="EMBL/GenBank/DDBJ databases">
        <title>First draft genome of Liparis tanakae, snailfish: a comprehensive survey of snailfish specific genes.</title>
        <authorList>
            <person name="Kim W."/>
            <person name="Song I."/>
            <person name="Jeong J.-H."/>
            <person name="Kim D."/>
            <person name="Kim S."/>
            <person name="Ryu S."/>
            <person name="Song J.Y."/>
            <person name="Lee S.K."/>
        </authorList>
    </citation>
    <scope>NUCLEOTIDE SEQUENCE [LARGE SCALE GENOMIC DNA]</scope>
    <source>
        <tissue evidence="2">Muscle</tissue>
    </source>
</reference>
<dbReference type="Proteomes" id="UP000314294">
    <property type="component" value="Unassembled WGS sequence"/>
</dbReference>
<evidence type="ECO:0000256" key="1">
    <source>
        <dbReference type="SAM" id="MobiDB-lite"/>
    </source>
</evidence>
<name>A0A4Z2EHB0_9TELE</name>
<accession>A0A4Z2EHB0</accession>
<protein>
    <submittedName>
        <fullName evidence="2">Uncharacterized protein</fullName>
    </submittedName>
</protein>
<feature type="compositionally biased region" description="Basic and acidic residues" evidence="1">
    <location>
        <begin position="1"/>
        <end position="14"/>
    </location>
</feature>
<evidence type="ECO:0000313" key="3">
    <source>
        <dbReference type="Proteomes" id="UP000314294"/>
    </source>
</evidence>
<sequence>MNADAEPSRAEPSRAEPSPEPPEQPTTFTSPLDAGLPVLRSGVTAHLYRGIRGVSSQRHLVPLASITGLSVIDLSPCVIHQGEYSI</sequence>
<keyword evidence="3" id="KW-1185">Reference proteome</keyword>
<gene>
    <name evidence="2" type="ORF">EYF80_061715</name>
</gene>
<evidence type="ECO:0000313" key="2">
    <source>
        <dbReference type="EMBL" id="TNN28135.1"/>
    </source>
</evidence>
<feature type="region of interest" description="Disordered" evidence="1">
    <location>
        <begin position="1"/>
        <end position="35"/>
    </location>
</feature>
<dbReference type="EMBL" id="SRLO01007256">
    <property type="protein sequence ID" value="TNN28135.1"/>
    <property type="molecule type" value="Genomic_DNA"/>
</dbReference>
<comment type="caution">
    <text evidence="2">The sequence shown here is derived from an EMBL/GenBank/DDBJ whole genome shotgun (WGS) entry which is preliminary data.</text>
</comment>
<organism evidence="2 3">
    <name type="scientific">Liparis tanakae</name>
    <name type="common">Tanaka's snailfish</name>
    <dbReference type="NCBI Taxonomy" id="230148"/>
    <lineage>
        <taxon>Eukaryota</taxon>
        <taxon>Metazoa</taxon>
        <taxon>Chordata</taxon>
        <taxon>Craniata</taxon>
        <taxon>Vertebrata</taxon>
        <taxon>Euteleostomi</taxon>
        <taxon>Actinopterygii</taxon>
        <taxon>Neopterygii</taxon>
        <taxon>Teleostei</taxon>
        <taxon>Neoteleostei</taxon>
        <taxon>Acanthomorphata</taxon>
        <taxon>Eupercaria</taxon>
        <taxon>Perciformes</taxon>
        <taxon>Cottioidei</taxon>
        <taxon>Cottales</taxon>
        <taxon>Liparidae</taxon>
        <taxon>Liparis</taxon>
    </lineage>
</organism>
<proteinExistence type="predicted"/>
<dbReference type="AlphaFoldDB" id="A0A4Z2EHB0"/>